<proteinExistence type="predicted"/>
<evidence type="ECO:0000256" key="1">
    <source>
        <dbReference type="SAM" id="MobiDB-lite"/>
    </source>
</evidence>
<evidence type="ECO:0000259" key="2">
    <source>
        <dbReference type="Pfam" id="PF24747"/>
    </source>
</evidence>
<dbReference type="Pfam" id="PF24747">
    <property type="entry name" value="Zn-ribbon_GIR1"/>
    <property type="match status" value="1"/>
</dbReference>
<dbReference type="PANTHER" id="PTHR33177:SF23">
    <property type="entry name" value="GENOME ASSEMBLY, CHROMOSOME: A04"/>
    <property type="match status" value="1"/>
</dbReference>
<dbReference type="EMBL" id="JAEFBK010000010">
    <property type="protein sequence ID" value="KAG7560607.1"/>
    <property type="molecule type" value="Genomic_DNA"/>
</dbReference>
<dbReference type="Proteomes" id="UP000694240">
    <property type="component" value="Chromosome 10"/>
</dbReference>
<keyword evidence="4" id="KW-1185">Reference proteome</keyword>
<dbReference type="PANTHER" id="PTHR33177">
    <property type="entry name" value="PUTATIVE-RELATED"/>
    <property type="match status" value="1"/>
</dbReference>
<accession>A0A8T1ZMC1</accession>
<organism evidence="3 4">
    <name type="scientific">Arabidopsis thaliana x Arabidopsis arenosa</name>
    <dbReference type="NCBI Taxonomy" id="1240361"/>
    <lineage>
        <taxon>Eukaryota</taxon>
        <taxon>Viridiplantae</taxon>
        <taxon>Streptophyta</taxon>
        <taxon>Embryophyta</taxon>
        <taxon>Tracheophyta</taxon>
        <taxon>Spermatophyta</taxon>
        <taxon>Magnoliopsida</taxon>
        <taxon>eudicotyledons</taxon>
        <taxon>Gunneridae</taxon>
        <taxon>Pentapetalae</taxon>
        <taxon>rosids</taxon>
        <taxon>malvids</taxon>
        <taxon>Brassicales</taxon>
        <taxon>Brassicaceae</taxon>
        <taxon>Camelineae</taxon>
        <taxon>Arabidopsis</taxon>
    </lineage>
</organism>
<protein>
    <recommendedName>
        <fullName evidence="2">GIR1-like zinc ribbon domain-containing protein</fullName>
    </recommendedName>
</protein>
<feature type="compositionally biased region" description="Low complexity" evidence="1">
    <location>
        <begin position="31"/>
        <end position="47"/>
    </location>
</feature>
<evidence type="ECO:0000313" key="4">
    <source>
        <dbReference type="Proteomes" id="UP000694240"/>
    </source>
</evidence>
<dbReference type="InterPro" id="IPR056440">
    <property type="entry name" value="Zn-ribbon_GIR1"/>
</dbReference>
<sequence length="99" mass="11064">MRNKNGKRVRVEPSARTVASVVANGRFEGRSPSSNTSSSQNSCLSTTEDVKEEVASSWVDEEEAPDMVVVGCRRCLMYALVLQERKRCPKCKCTDLIFF</sequence>
<dbReference type="AlphaFoldDB" id="A0A8T1ZMC1"/>
<evidence type="ECO:0000313" key="3">
    <source>
        <dbReference type="EMBL" id="KAG7560607.1"/>
    </source>
</evidence>
<reference evidence="3 4" key="1">
    <citation type="submission" date="2020-12" db="EMBL/GenBank/DDBJ databases">
        <title>Concerted genomic and epigenomic changes stabilize Arabidopsis allopolyploids.</title>
        <authorList>
            <person name="Chen Z."/>
        </authorList>
    </citation>
    <scope>NUCLEOTIDE SEQUENCE [LARGE SCALE GENOMIC DNA]</scope>
    <source>
        <strain evidence="3">Allo738</strain>
        <tissue evidence="3">Leaf</tissue>
    </source>
</reference>
<gene>
    <name evidence="3" type="ORF">ISN45_Aa05g021190</name>
</gene>
<comment type="caution">
    <text evidence="3">The sequence shown here is derived from an EMBL/GenBank/DDBJ whole genome shotgun (WGS) entry which is preliminary data.</text>
</comment>
<name>A0A8T1ZMC1_9BRAS</name>
<feature type="region of interest" description="Disordered" evidence="1">
    <location>
        <begin position="22"/>
        <end position="47"/>
    </location>
</feature>
<feature type="domain" description="GIR1-like zinc ribbon" evidence="2">
    <location>
        <begin position="67"/>
        <end position="97"/>
    </location>
</feature>
<dbReference type="InterPro" id="IPR055281">
    <property type="entry name" value="GIR1-2/SIED1"/>
</dbReference>